<name>A0A6C0LQB7_9ZZZZ</name>
<keyword evidence="1" id="KW-0812">Transmembrane</keyword>
<evidence type="ECO:0000313" key="2">
    <source>
        <dbReference type="EMBL" id="QHU32929.1"/>
    </source>
</evidence>
<reference evidence="2" key="1">
    <citation type="journal article" date="2020" name="Nature">
        <title>Giant virus diversity and host interactions through global metagenomics.</title>
        <authorList>
            <person name="Schulz F."/>
            <person name="Roux S."/>
            <person name="Paez-Espino D."/>
            <person name="Jungbluth S."/>
            <person name="Walsh D.A."/>
            <person name="Denef V.J."/>
            <person name="McMahon K.D."/>
            <person name="Konstantinidis K.T."/>
            <person name="Eloe-Fadrosh E.A."/>
            <person name="Kyrpides N.C."/>
            <person name="Woyke T."/>
        </authorList>
    </citation>
    <scope>NUCLEOTIDE SEQUENCE</scope>
    <source>
        <strain evidence="2">GVMAG-S-1014582-52</strain>
    </source>
</reference>
<evidence type="ECO:0000256" key="1">
    <source>
        <dbReference type="SAM" id="Phobius"/>
    </source>
</evidence>
<feature type="transmembrane region" description="Helical" evidence="1">
    <location>
        <begin position="169"/>
        <end position="190"/>
    </location>
</feature>
<keyword evidence="1" id="KW-1133">Transmembrane helix</keyword>
<accession>A0A6C0LQB7</accession>
<dbReference type="EMBL" id="MN740556">
    <property type="protein sequence ID" value="QHU32929.1"/>
    <property type="molecule type" value="Genomic_DNA"/>
</dbReference>
<organism evidence="2">
    <name type="scientific">viral metagenome</name>
    <dbReference type="NCBI Taxonomy" id="1070528"/>
    <lineage>
        <taxon>unclassified sequences</taxon>
        <taxon>metagenomes</taxon>
        <taxon>organismal metagenomes</taxon>
    </lineage>
</organism>
<sequence length="195" mass="20911">MSINNSYVKCANEHGVCQVTGTKSAAYSKSDGTGTIYYRDVNGNFTCNNLKFGGDPAAGVNKICSLTDIPTVTFVNGIPSGFTKCADEGNMCDPKNSAINQIFFGANNKYTFANANLADCNTKIFGDPIKGINKACYYRKKDIEPPIETPPDEEKTPVPKIGMNTTTKVLIGIGIGLLVILFIIVAIIIAKHNSN</sequence>
<keyword evidence="1" id="KW-0472">Membrane</keyword>
<protein>
    <submittedName>
        <fullName evidence="2">Uncharacterized protein</fullName>
    </submittedName>
</protein>
<dbReference type="AlphaFoldDB" id="A0A6C0LQB7"/>
<proteinExistence type="predicted"/>